<gene>
    <name evidence="3" type="ORF">REIFOR_02802</name>
</gene>
<dbReference type="GO" id="GO:0008157">
    <property type="term" value="F:protein phosphatase 1 binding"/>
    <property type="evidence" value="ECO:0007669"/>
    <property type="project" value="TreeGrafter"/>
</dbReference>
<dbReference type="Pfam" id="PF03370">
    <property type="entry name" value="CBM_21"/>
    <property type="match status" value="2"/>
</dbReference>
<evidence type="ECO:0000313" key="3">
    <source>
        <dbReference type="EMBL" id="ATX77923.1"/>
    </source>
</evidence>
<dbReference type="GO" id="GO:0000164">
    <property type="term" value="C:protein phosphatase type 1 complex"/>
    <property type="evidence" value="ECO:0007669"/>
    <property type="project" value="TreeGrafter"/>
</dbReference>
<dbReference type="AlphaFoldDB" id="A0A2K8KT90"/>
<organism evidence="3 4">
    <name type="scientific">Reinekea forsetii</name>
    <dbReference type="NCBI Taxonomy" id="1336806"/>
    <lineage>
        <taxon>Bacteria</taxon>
        <taxon>Pseudomonadati</taxon>
        <taxon>Pseudomonadota</taxon>
        <taxon>Gammaproteobacteria</taxon>
        <taxon>Oceanospirillales</taxon>
        <taxon>Saccharospirillaceae</taxon>
        <taxon>Reinekea</taxon>
    </lineage>
</organism>
<evidence type="ECO:0000256" key="1">
    <source>
        <dbReference type="SAM" id="SignalP"/>
    </source>
</evidence>
<dbReference type="InterPro" id="IPR005036">
    <property type="entry name" value="CBM21_dom"/>
</dbReference>
<reference evidence="3 4" key="1">
    <citation type="journal article" date="2017" name="Environ. Microbiol.">
        <title>Genomic and physiological analyses of 'Reinekea forsetii' reveal a versatile opportunistic lifestyle during spring algae blooms.</title>
        <authorList>
            <person name="Avci B."/>
            <person name="Hahnke R.L."/>
            <person name="Chafee M."/>
            <person name="Fischer T."/>
            <person name="Gruber-Vodicka H."/>
            <person name="Tegetmeyer H.E."/>
            <person name="Harder J."/>
            <person name="Fuchs B.M."/>
            <person name="Amann R.I."/>
            <person name="Teeling H."/>
        </authorList>
    </citation>
    <scope>NUCLEOTIDE SEQUENCE [LARGE SCALE GENOMIC DNA]</scope>
    <source>
        <strain evidence="3 4">Hel1_31_D35</strain>
    </source>
</reference>
<dbReference type="OrthoDB" id="9812537at2"/>
<dbReference type="GO" id="GO:0005979">
    <property type="term" value="P:regulation of glycogen biosynthetic process"/>
    <property type="evidence" value="ECO:0007669"/>
    <property type="project" value="TreeGrafter"/>
</dbReference>
<feature type="signal peptide" evidence="1">
    <location>
        <begin position="1"/>
        <end position="21"/>
    </location>
</feature>
<dbReference type="KEGG" id="rfo:REIFOR_02802"/>
<dbReference type="InterPro" id="IPR038175">
    <property type="entry name" value="CBM21_dom_sf"/>
</dbReference>
<evidence type="ECO:0000313" key="4">
    <source>
        <dbReference type="Proteomes" id="UP000229757"/>
    </source>
</evidence>
<dbReference type="RefSeq" id="WP_100258144.1">
    <property type="nucleotide sequence ID" value="NZ_CP011797.1"/>
</dbReference>
<protein>
    <submittedName>
        <fullName evidence="3">Glycogen-binding protein regulatory subunit of S/T protein phosphatase I, CBM21 (2x)</fullName>
    </submittedName>
</protein>
<dbReference type="InterPro" id="IPR050782">
    <property type="entry name" value="PP1_regulatory_subunit_3"/>
</dbReference>
<dbReference type="Gene3D" id="2.60.40.2440">
    <property type="entry name" value="Carbohydrate binding type-21 domain"/>
    <property type="match status" value="2"/>
</dbReference>
<dbReference type="PANTHER" id="PTHR12307:SF36">
    <property type="entry name" value="GLYCOGEN-BINDING SUBUNIT 76A"/>
    <property type="match status" value="1"/>
</dbReference>
<dbReference type="PROSITE" id="PS51159">
    <property type="entry name" value="CBM21"/>
    <property type="match status" value="2"/>
</dbReference>
<proteinExistence type="predicted"/>
<feature type="domain" description="CBM21" evidence="2">
    <location>
        <begin position="147"/>
        <end position="267"/>
    </location>
</feature>
<dbReference type="GO" id="GO:2001069">
    <property type="term" value="F:glycogen binding"/>
    <property type="evidence" value="ECO:0007669"/>
    <property type="project" value="TreeGrafter"/>
</dbReference>
<evidence type="ECO:0000259" key="2">
    <source>
        <dbReference type="PROSITE" id="PS51159"/>
    </source>
</evidence>
<feature type="chain" id="PRO_5014966125" evidence="1">
    <location>
        <begin position="22"/>
        <end position="270"/>
    </location>
</feature>
<name>A0A2K8KT90_9GAMM</name>
<dbReference type="PANTHER" id="PTHR12307">
    <property type="entry name" value="PROTEIN PHOSPHATASE 1 REGULATORY SUBUNIT"/>
    <property type="match status" value="1"/>
</dbReference>
<dbReference type="Proteomes" id="UP000229757">
    <property type="component" value="Chromosome"/>
</dbReference>
<sequence>MRFVKYIALVWLSLLAISAQAAQIELNKVDSRLHSKYGFRWQGINIEAVVENLAYEKKVQLMYRDDDGEWATEDLSYSGSIGDGLETWSLWINRNITGPYAEGEALDLEFVLRYEVDGAVYWDNNLTRNYFIPAGSGEYTPKPLLVDTAVSRAPYDYDYNGNTGHVNGYLSIDVMLQNYAMYKDVEIHYSYDNWQTTHIGNASFVSGRYKGYSWVSYPNANDVEVWNFYSAGPEAQSDAESLQFAVKYSVDGQVYWDNNYGQNYSLTTVR</sequence>
<accession>A0A2K8KT90</accession>
<dbReference type="EMBL" id="CP011797">
    <property type="protein sequence ID" value="ATX77923.1"/>
    <property type="molecule type" value="Genomic_DNA"/>
</dbReference>
<keyword evidence="1" id="KW-0732">Signal</keyword>
<keyword evidence="4" id="KW-1185">Reference proteome</keyword>
<feature type="domain" description="CBM21" evidence="2">
    <location>
        <begin position="16"/>
        <end position="133"/>
    </location>
</feature>